<evidence type="ECO:0000313" key="3">
    <source>
        <dbReference type="Proteomes" id="UP000249590"/>
    </source>
</evidence>
<proteinExistence type="predicted"/>
<dbReference type="EMBL" id="QHHQ01000003">
    <property type="protein sequence ID" value="RAI00689.1"/>
    <property type="molecule type" value="Genomic_DNA"/>
</dbReference>
<organism evidence="2 3">
    <name type="scientific">Acuticoccus sediminis</name>
    <dbReference type="NCBI Taxonomy" id="2184697"/>
    <lineage>
        <taxon>Bacteria</taxon>
        <taxon>Pseudomonadati</taxon>
        <taxon>Pseudomonadota</taxon>
        <taxon>Alphaproteobacteria</taxon>
        <taxon>Hyphomicrobiales</taxon>
        <taxon>Amorphaceae</taxon>
        <taxon>Acuticoccus</taxon>
    </lineage>
</organism>
<evidence type="ECO:0000313" key="2">
    <source>
        <dbReference type="EMBL" id="RAI00689.1"/>
    </source>
</evidence>
<feature type="coiled-coil region" evidence="1">
    <location>
        <begin position="85"/>
        <end position="112"/>
    </location>
</feature>
<name>A0A8B2NRK0_9HYPH</name>
<gene>
    <name evidence="2" type="ORF">DLJ53_15670</name>
</gene>
<keyword evidence="3" id="KW-1185">Reference proteome</keyword>
<dbReference type="Proteomes" id="UP000249590">
    <property type="component" value="Unassembled WGS sequence"/>
</dbReference>
<keyword evidence="1" id="KW-0175">Coiled coil</keyword>
<dbReference type="AlphaFoldDB" id="A0A8B2NRK0"/>
<accession>A0A8B2NRK0</accession>
<evidence type="ECO:0000256" key="1">
    <source>
        <dbReference type="SAM" id="Coils"/>
    </source>
</evidence>
<reference evidence="2 3" key="1">
    <citation type="submission" date="2018-05" db="EMBL/GenBank/DDBJ databases">
        <title>Acuticoccus sediminis sp. nov., isolated from deep-sea sediment of Indian Ocean.</title>
        <authorList>
            <person name="Liu X."/>
            <person name="Lai Q."/>
            <person name="Du Y."/>
            <person name="Sun F."/>
            <person name="Zhang X."/>
            <person name="Wang S."/>
            <person name="Shao Z."/>
        </authorList>
    </citation>
    <scope>NUCLEOTIDE SEQUENCE [LARGE SCALE GENOMIC DNA]</scope>
    <source>
        <strain evidence="2 3">PTG4-2</strain>
    </source>
</reference>
<comment type="caution">
    <text evidence="2">The sequence shown here is derived from an EMBL/GenBank/DDBJ whole genome shotgun (WGS) entry which is preliminary data.</text>
</comment>
<protein>
    <submittedName>
        <fullName evidence="2">Uncharacterized protein</fullName>
    </submittedName>
</protein>
<sequence>MRLAGDGDGPARSREDTGEASVARYLCRLVALESPAVATLAAQLRPHALALWSAPIRTSPDEAVAAFRSLQAGSAPGPAASTSGEATLRHRLAEAEAQNALLLEQIALLQEAVGASIFDTATLQHQTIYADDGLTHPAFYPPERRPSDGLSLRWIGNADDAVLPTEISRTRPIRVDVQLAVVINAAALDGFSVTCDGLPAVKVERTRMDDGSILHSSTFDAPASPDPLALVRIGLHIASKVDLTARGDPRFVAVAIHKIDVWQLEAEAGVVEIAADTLDAPAFYGVEALPDGRRFRWMGRETAAVVPVGGATAGAMRVEVHMPLVIHRRCLDGLELSLDGVAPEVTRIEPAGDGGAIKSAVFPDGGVPGELALSLGATVEAEGRPLGVAIERIVIRPA</sequence>